<gene>
    <name evidence="1" type="ORF">DPMN_101563</name>
</gene>
<proteinExistence type="predicted"/>
<evidence type="ECO:0000313" key="2">
    <source>
        <dbReference type="Proteomes" id="UP000828390"/>
    </source>
</evidence>
<keyword evidence="2" id="KW-1185">Reference proteome</keyword>
<evidence type="ECO:0000313" key="1">
    <source>
        <dbReference type="EMBL" id="KAH3858919.1"/>
    </source>
</evidence>
<comment type="caution">
    <text evidence="1">The sequence shown here is derived from an EMBL/GenBank/DDBJ whole genome shotgun (WGS) entry which is preliminary data.</text>
</comment>
<dbReference type="AlphaFoldDB" id="A0A9D4LJC8"/>
<sequence length="100" mass="11570">MRNHLAEQVLDADMLHALKVYRESLGEKGAALNGLVELIEQTSQLIHIFRDIRPIKDKRDKRLRQLESIDTWFTDWESTIQRDNSMSKKEMSGCILSAVS</sequence>
<name>A0A9D4LJC8_DREPO</name>
<organism evidence="1 2">
    <name type="scientific">Dreissena polymorpha</name>
    <name type="common">Zebra mussel</name>
    <name type="synonym">Mytilus polymorpha</name>
    <dbReference type="NCBI Taxonomy" id="45954"/>
    <lineage>
        <taxon>Eukaryota</taxon>
        <taxon>Metazoa</taxon>
        <taxon>Spiralia</taxon>
        <taxon>Lophotrochozoa</taxon>
        <taxon>Mollusca</taxon>
        <taxon>Bivalvia</taxon>
        <taxon>Autobranchia</taxon>
        <taxon>Heteroconchia</taxon>
        <taxon>Euheterodonta</taxon>
        <taxon>Imparidentia</taxon>
        <taxon>Neoheterodontei</taxon>
        <taxon>Myida</taxon>
        <taxon>Dreissenoidea</taxon>
        <taxon>Dreissenidae</taxon>
        <taxon>Dreissena</taxon>
    </lineage>
</organism>
<accession>A0A9D4LJC8</accession>
<reference evidence="1" key="1">
    <citation type="journal article" date="2019" name="bioRxiv">
        <title>The Genome of the Zebra Mussel, Dreissena polymorpha: A Resource for Invasive Species Research.</title>
        <authorList>
            <person name="McCartney M.A."/>
            <person name="Auch B."/>
            <person name="Kono T."/>
            <person name="Mallez S."/>
            <person name="Zhang Y."/>
            <person name="Obille A."/>
            <person name="Becker A."/>
            <person name="Abrahante J.E."/>
            <person name="Garbe J."/>
            <person name="Badalamenti J.P."/>
            <person name="Herman A."/>
            <person name="Mangelson H."/>
            <person name="Liachko I."/>
            <person name="Sullivan S."/>
            <person name="Sone E.D."/>
            <person name="Koren S."/>
            <person name="Silverstein K.A.T."/>
            <person name="Beckman K.B."/>
            <person name="Gohl D.M."/>
        </authorList>
    </citation>
    <scope>NUCLEOTIDE SEQUENCE</scope>
    <source>
        <strain evidence="1">Duluth1</strain>
        <tissue evidence="1">Whole animal</tissue>
    </source>
</reference>
<dbReference type="EMBL" id="JAIWYP010000003">
    <property type="protein sequence ID" value="KAH3858919.1"/>
    <property type="molecule type" value="Genomic_DNA"/>
</dbReference>
<reference evidence="1" key="2">
    <citation type="submission" date="2020-11" db="EMBL/GenBank/DDBJ databases">
        <authorList>
            <person name="McCartney M.A."/>
            <person name="Auch B."/>
            <person name="Kono T."/>
            <person name="Mallez S."/>
            <person name="Becker A."/>
            <person name="Gohl D.M."/>
            <person name="Silverstein K.A.T."/>
            <person name="Koren S."/>
            <person name="Bechman K.B."/>
            <person name="Herman A."/>
            <person name="Abrahante J.E."/>
            <person name="Garbe J."/>
        </authorList>
    </citation>
    <scope>NUCLEOTIDE SEQUENCE</scope>
    <source>
        <strain evidence="1">Duluth1</strain>
        <tissue evidence="1">Whole animal</tissue>
    </source>
</reference>
<dbReference type="Proteomes" id="UP000828390">
    <property type="component" value="Unassembled WGS sequence"/>
</dbReference>
<protein>
    <submittedName>
        <fullName evidence="1">Uncharacterized protein</fullName>
    </submittedName>
</protein>